<feature type="region of interest" description="Disordered" evidence="1">
    <location>
        <begin position="123"/>
        <end position="147"/>
    </location>
</feature>
<keyword evidence="2" id="KW-1133">Transmembrane helix</keyword>
<organism evidence="3 4">
    <name type="scientific">Demequina litorisediminis</name>
    <dbReference type="NCBI Taxonomy" id="1849022"/>
    <lineage>
        <taxon>Bacteria</taxon>
        <taxon>Bacillati</taxon>
        <taxon>Actinomycetota</taxon>
        <taxon>Actinomycetes</taxon>
        <taxon>Micrococcales</taxon>
        <taxon>Demequinaceae</taxon>
        <taxon>Demequina</taxon>
    </lineage>
</organism>
<name>A0ABQ6IFS0_9MICO</name>
<keyword evidence="4" id="KW-1185">Reference proteome</keyword>
<comment type="caution">
    <text evidence="3">The sequence shown here is derived from an EMBL/GenBank/DDBJ whole genome shotgun (WGS) entry which is preliminary data.</text>
</comment>
<gene>
    <name evidence="3" type="ORF">GCM10025876_27700</name>
</gene>
<protein>
    <submittedName>
        <fullName evidence="3">Uncharacterized protein</fullName>
    </submittedName>
</protein>
<reference evidence="4" key="1">
    <citation type="journal article" date="2019" name="Int. J. Syst. Evol. Microbiol.">
        <title>The Global Catalogue of Microorganisms (GCM) 10K type strain sequencing project: providing services to taxonomists for standard genome sequencing and annotation.</title>
        <authorList>
            <consortium name="The Broad Institute Genomics Platform"/>
            <consortium name="The Broad Institute Genome Sequencing Center for Infectious Disease"/>
            <person name="Wu L."/>
            <person name="Ma J."/>
        </authorList>
    </citation>
    <scope>NUCLEOTIDE SEQUENCE [LARGE SCALE GENOMIC DNA]</scope>
    <source>
        <strain evidence="4">NBRC 112299</strain>
    </source>
</reference>
<evidence type="ECO:0000256" key="1">
    <source>
        <dbReference type="SAM" id="MobiDB-lite"/>
    </source>
</evidence>
<keyword evidence="2" id="KW-0472">Membrane</keyword>
<keyword evidence="2" id="KW-0812">Transmembrane</keyword>
<dbReference type="Proteomes" id="UP001157125">
    <property type="component" value="Unassembled WGS sequence"/>
</dbReference>
<dbReference type="EMBL" id="BSUN01000001">
    <property type="protein sequence ID" value="GMA36566.1"/>
    <property type="molecule type" value="Genomic_DNA"/>
</dbReference>
<evidence type="ECO:0000313" key="4">
    <source>
        <dbReference type="Proteomes" id="UP001157125"/>
    </source>
</evidence>
<sequence length="147" mass="15667">MTAAFVSEYRKIATTRLWWVLLICMIAGAGFMAGVVAFSFAFADDLGGEAAVPAGMDPRAMAMTIYGLAVSFGYVFPAILGALAVTGEMRHRTIDTTLLADPRRGRVIGAKARCCRTVRGAVRHRGDGGGRGDRRCGPGARRLPHLP</sequence>
<evidence type="ECO:0000313" key="3">
    <source>
        <dbReference type="EMBL" id="GMA36566.1"/>
    </source>
</evidence>
<feature type="transmembrane region" description="Helical" evidence="2">
    <location>
        <begin position="63"/>
        <end position="85"/>
    </location>
</feature>
<feature type="compositionally biased region" description="Basic and acidic residues" evidence="1">
    <location>
        <begin position="124"/>
        <end position="136"/>
    </location>
</feature>
<evidence type="ECO:0000256" key="2">
    <source>
        <dbReference type="SAM" id="Phobius"/>
    </source>
</evidence>
<dbReference type="RefSeq" id="WP_284328645.1">
    <property type="nucleotide sequence ID" value="NZ_BSUN01000001.1"/>
</dbReference>
<proteinExistence type="predicted"/>
<accession>A0ABQ6IFS0</accession>
<feature type="transmembrane region" description="Helical" evidence="2">
    <location>
        <begin position="17"/>
        <end position="43"/>
    </location>
</feature>